<proteinExistence type="predicted"/>
<protein>
    <submittedName>
        <fullName evidence="2">Pr6Pr family membrane protein</fullName>
    </submittedName>
</protein>
<keyword evidence="3" id="KW-1185">Reference proteome</keyword>
<comment type="caution">
    <text evidence="2">The sequence shown here is derived from an EMBL/GenBank/DDBJ whole genome shotgun (WGS) entry which is preliminary data.</text>
</comment>
<keyword evidence="1" id="KW-0812">Transmembrane</keyword>
<sequence>MKKPASDRTPTVESEIESERAAPELPLHAPSIASVALATLIALIAWLALAAQTDLTLHRMLTRGYGVLEGIERLTSYLTNLTIFSCALCFSCVAFCTPRIRAPLARFFQQPTVVTAVTVYIVFVGFAYNLLLRHLWTPSGWRMLLNESLHTIVPLLAALYWLLFVPRFHLKLRHLLWWLVYPLGYLALTLIRGAFSDFYPYPFIDVGELGYARVLTNASLLVLAFLLLMAVFVAINHRRGVPSIVSAAIARPQEIHHDDNPA</sequence>
<dbReference type="EMBL" id="JACFYJ010000088">
    <property type="protein sequence ID" value="MEI6001888.1"/>
    <property type="molecule type" value="Genomic_DNA"/>
</dbReference>
<organism evidence="2 3">
    <name type="scientific">Paraburkholderia bengalensis</name>
    <dbReference type="NCBI Taxonomy" id="2747562"/>
    <lineage>
        <taxon>Bacteria</taxon>
        <taxon>Pseudomonadati</taxon>
        <taxon>Pseudomonadota</taxon>
        <taxon>Betaproteobacteria</taxon>
        <taxon>Burkholderiales</taxon>
        <taxon>Burkholderiaceae</taxon>
        <taxon>Paraburkholderia</taxon>
    </lineage>
</organism>
<feature type="transmembrane region" description="Helical" evidence="1">
    <location>
        <begin position="32"/>
        <end position="51"/>
    </location>
</feature>
<evidence type="ECO:0000313" key="3">
    <source>
        <dbReference type="Proteomes" id="UP001386437"/>
    </source>
</evidence>
<dbReference type="RefSeq" id="WP_336601550.1">
    <property type="nucleotide sequence ID" value="NZ_JACFYJ010000088.1"/>
</dbReference>
<dbReference type="InterPro" id="IPR049713">
    <property type="entry name" value="Pr6Pr-like"/>
</dbReference>
<dbReference type="NCBIfam" id="NF038065">
    <property type="entry name" value="Pr6Pr"/>
    <property type="match status" value="1"/>
</dbReference>
<keyword evidence="1" id="KW-0472">Membrane</keyword>
<reference evidence="2 3" key="1">
    <citation type="journal article" date="2022" name="Arch. Microbiol.">
        <title>Paraburkholderia bengalensis sp. nov. isolated from roots of Oryza sativa, IR64.</title>
        <authorList>
            <person name="Nag P."/>
            <person name="Mondal N."/>
            <person name="Sarkar J."/>
            <person name="Das S."/>
        </authorList>
    </citation>
    <scope>NUCLEOTIDE SEQUENCE [LARGE SCALE GENOMIC DNA]</scope>
    <source>
        <strain evidence="2 3">IR64_4_BI</strain>
    </source>
</reference>
<keyword evidence="1" id="KW-1133">Transmembrane helix</keyword>
<feature type="transmembrane region" description="Helical" evidence="1">
    <location>
        <begin position="112"/>
        <end position="131"/>
    </location>
</feature>
<feature type="transmembrane region" description="Helical" evidence="1">
    <location>
        <begin position="77"/>
        <end position="100"/>
    </location>
</feature>
<name>A0ABU8J2S1_9BURK</name>
<evidence type="ECO:0000256" key="1">
    <source>
        <dbReference type="SAM" id="Phobius"/>
    </source>
</evidence>
<gene>
    <name evidence="2" type="ORF">H3V53_33500</name>
</gene>
<feature type="transmembrane region" description="Helical" evidence="1">
    <location>
        <begin position="175"/>
        <end position="195"/>
    </location>
</feature>
<evidence type="ECO:0000313" key="2">
    <source>
        <dbReference type="EMBL" id="MEI6001888.1"/>
    </source>
</evidence>
<feature type="transmembrane region" description="Helical" evidence="1">
    <location>
        <begin position="215"/>
        <end position="235"/>
    </location>
</feature>
<accession>A0ABU8J2S1</accession>
<dbReference type="Proteomes" id="UP001386437">
    <property type="component" value="Unassembled WGS sequence"/>
</dbReference>
<feature type="transmembrane region" description="Helical" evidence="1">
    <location>
        <begin position="143"/>
        <end position="163"/>
    </location>
</feature>